<dbReference type="GeneID" id="301683219"/>
<evidence type="ECO:0000313" key="6">
    <source>
        <dbReference type="Proteomes" id="UP000326169"/>
    </source>
</evidence>
<dbReference type="SUPFAM" id="SSF58104">
    <property type="entry name" value="Methyl-accepting chemotaxis protein (MCP) signaling domain"/>
    <property type="match status" value="1"/>
</dbReference>
<dbReference type="SMART" id="SM00283">
    <property type="entry name" value="MA"/>
    <property type="match status" value="1"/>
</dbReference>
<dbReference type="Gene3D" id="1.10.287.950">
    <property type="entry name" value="Methyl-accepting chemotaxis protein"/>
    <property type="match status" value="1"/>
</dbReference>
<evidence type="ECO:0000256" key="3">
    <source>
        <dbReference type="SAM" id="Phobius"/>
    </source>
</evidence>
<dbReference type="EMBL" id="BIMW01000093">
    <property type="protein sequence ID" value="GCE94321.1"/>
    <property type="molecule type" value="Genomic_DNA"/>
</dbReference>
<dbReference type="Proteomes" id="UP000326169">
    <property type="component" value="Unassembled WGS sequence"/>
</dbReference>
<reference evidence="5 6" key="1">
    <citation type="journal article" date="2019" name="J Genomics">
        <title>The Draft Genome of a Hydrogen-producing Cyanobacterium, Arthrospira platensis NIES-46.</title>
        <authorList>
            <person name="Suzuki S."/>
            <person name="Yamaguchi H."/>
            <person name="Kawachi M."/>
        </authorList>
    </citation>
    <scope>NUCLEOTIDE SEQUENCE [LARGE SCALE GENOMIC DNA]</scope>
    <source>
        <strain evidence="5 6">NIES-46</strain>
    </source>
</reference>
<dbReference type="Pfam" id="PF00015">
    <property type="entry name" value="MCPsignal"/>
    <property type="match status" value="1"/>
</dbReference>
<organism evidence="5 6">
    <name type="scientific">Limnospira platensis NIES-46</name>
    <dbReference type="NCBI Taxonomy" id="1236695"/>
    <lineage>
        <taxon>Bacteria</taxon>
        <taxon>Bacillati</taxon>
        <taxon>Cyanobacteriota</taxon>
        <taxon>Cyanophyceae</taxon>
        <taxon>Oscillatoriophycideae</taxon>
        <taxon>Oscillatoriales</taxon>
        <taxon>Sirenicapillariaceae</taxon>
        <taxon>Limnospira</taxon>
    </lineage>
</organism>
<feature type="transmembrane region" description="Helical" evidence="3">
    <location>
        <begin position="184"/>
        <end position="207"/>
    </location>
</feature>
<protein>
    <submittedName>
        <fullName evidence="5">Methyl-accepting chemotaxis protein</fullName>
    </submittedName>
</protein>
<feature type="domain" description="Methyl-accepting transducer" evidence="4">
    <location>
        <begin position="217"/>
        <end position="458"/>
    </location>
</feature>
<keyword evidence="3" id="KW-1133">Transmembrane helix</keyword>
<keyword evidence="3" id="KW-0812">Transmembrane</keyword>
<dbReference type="PANTHER" id="PTHR32089:SF112">
    <property type="entry name" value="LYSOZYME-LIKE PROTEIN-RELATED"/>
    <property type="match status" value="1"/>
</dbReference>
<dbReference type="PROSITE" id="PS50111">
    <property type="entry name" value="CHEMOTAXIS_TRANSDUC_2"/>
    <property type="match status" value="1"/>
</dbReference>
<feature type="transmembrane region" description="Helical" evidence="3">
    <location>
        <begin position="12"/>
        <end position="33"/>
    </location>
</feature>
<accession>A0A5M3T8V4</accession>
<keyword evidence="6" id="KW-1185">Reference proteome</keyword>
<dbReference type="InterPro" id="IPR004089">
    <property type="entry name" value="MCPsignal_dom"/>
</dbReference>
<evidence type="ECO:0000256" key="2">
    <source>
        <dbReference type="PROSITE-ProRule" id="PRU00284"/>
    </source>
</evidence>
<keyword evidence="3" id="KW-0472">Membrane</keyword>
<name>A0A5M3T8V4_LIMPL</name>
<evidence type="ECO:0000256" key="1">
    <source>
        <dbReference type="ARBA" id="ARBA00023224"/>
    </source>
</evidence>
<dbReference type="Pfam" id="PF05227">
    <property type="entry name" value="CHASE3"/>
    <property type="match status" value="1"/>
</dbReference>
<evidence type="ECO:0000313" key="5">
    <source>
        <dbReference type="EMBL" id="GCE94321.1"/>
    </source>
</evidence>
<dbReference type="PANTHER" id="PTHR32089">
    <property type="entry name" value="METHYL-ACCEPTING CHEMOTAXIS PROTEIN MCPB"/>
    <property type="match status" value="1"/>
</dbReference>
<dbReference type="RefSeq" id="WP_006618180.1">
    <property type="nucleotide sequence ID" value="NZ_BIMW01000093.1"/>
</dbReference>
<sequence>MLMFKKLRYWVIGGYTIPIFLMIVSATVVSVNVGRVQIESQQLELSRQIARDVANVSINLQAMSRTLRGYLIDNNPTSINSWNEAKNSVNESISLLSQIMTDEQQLKTMEEIRKQYNDLDEFHSDIIQIIANGEPEAARQAWIANGIGVRIAENVSKLVNQMNSREQELVGLNVASQTQALNNLLVSVWVSIGIAIIISIILGSWIIATIVQKITQEANNIALAATEISTTIEEQERVAVQQAASVNETTTSMDELGASSRQCAEQASAASSGARQVLALAGNNRQEDTYDGSPSLREKMSQVQAQILRLSENLGQIYNITNLVSDLANQTNMLALNASVEAVRAGEHGKGFGVVASEIRKLADQSRKSAEKIGSLITDIQNSTNSTVIVTEEGTKAVEKIIASINDVAVNIQQISLNTKQQAMAVEQVIDAMNSLNTAAQETANGLAQSRSGTEQLNNTAIGLKNLV</sequence>
<proteinExistence type="predicted"/>
<evidence type="ECO:0000259" key="4">
    <source>
        <dbReference type="PROSITE" id="PS50111"/>
    </source>
</evidence>
<gene>
    <name evidence="5" type="ORF">NIES46_23750</name>
</gene>
<comment type="caution">
    <text evidence="5">The sequence shown here is derived from an EMBL/GenBank/DDBJ whole genome shotgun (WGS) entry which is preliminary data.</text>
</comment>
<keyword evidence="1 2" id="KW-0807">Transducer</keyword>
<dbReference type="InterPro" id="IPR007891">
    <property type="entry name" value="CHASE3"/>
</dbReference>